<dbReference type="Pfam" id="PF22746">
    <property type="entry name" value="SHOCT-like_DUF2089-C"/>
    <property type="match status" value="1"/>
</dbReference>
<protein>
    <submittedName>
        <fullName evidence="3">DUF4097 domain-containing protein</fullName>
    </submittedName>
</protein>
<dbReference type="Proteomes" id="UP000180057">
    <property type="component" value="Unassembled WGS sequence"/>
</dbReference>
<dbReference type="EMBL" id="MLQS01000002">
    <property type="protein sequence ID" value="OIJ21012.1"/>
    <property type="molecule type" value="Genomic_DNA"/>
</dbReference>
<sequence length="362" mass="41184">MQEERKMILKMIEDGKITAEEGIALMKELGQTEKKEPKKETNAYLSNNVDWEKGHDYRGKYNQPSFTNRFTDFIEQTVQKIKEFDLDLNFGGSIEIDHIFHHRDSNISKVDIAVENGSVRFVPWDETDVRVECKVKVYHEKDVEAARQHFLNQITFQVIDEKIRFKCRDKSLKINATFYVPRQSYDEVTLYTFNGQLQGEEVEARELSAKTVNGRISFDKLASTKVILETVNGSISVDKLDAERTEAKTVHGTINFVTSGGEADVETFNGSIKYKLIEKVKGKAYLKTTTGSIELTVPADMKTEGEFKTVVGGFTCDLPNLQILDEKKDIVNKFVTFISNKGTEPVFYVEAEARTGSILIQN</sequence>
<dbReference type="InterPro" id="IPR016599">
    <property type="entry name" value="UCP012569"/>
</dbReference>
<name>A0A1S2M866_9BACI</name>
<comment type="caution">
    <text evidence="3">The sequence shown here is derived from an EMBL/GenBank/DDBJ whole genome shotgun (WGS) entry which is preliminary data.</text>
</comment>
<feature type="domain" description="DUF4097" evidence="1">
    <location>
        <begin position="107"/>
        <end position="328"/>
    </location>
</feature>
<evidence type="ECO:0000313" key="4">
    <source>
        <dbReference type="Proteomes" id="UP000180057"/>
    </source>
</evidence>
<dbReference type="OrthoDB" id="2240743at2"/>
<dbReference type="PIRSF" id="PIRSF012569">
    <property type="entry name" value="UCP012569"/>
    <property type="match status" value="1"/>
</dbReference>
<accession>A0A1S2M866</accession>
<dbReference type="RefSeq" id="WP_071389099.1">
    <property type="nucleotide sequence ID" value="NZ_MLQS01000002.1"/>
</dbReference>
<evidence type="ECO:0000313" key="3">
    <source>
        <dbReference type="EMBL" id="OIJ21012.1"/>
    </source>
</evidence>
<feature type="domain" description="YvlB/LiaX N-terminal" evidence="2">
    <location>
        <begin position="3"/>
        <end position="33"/>
    </location>
</feature>
<dbReference type="Pfam" id="PF13349">
    <property type="entry name" value="DUF4097"/>
    <property type="match status" value="1"/>
</dbReference>
<dbReference type="AlphaFoldDB" id="A0A1S2M866"/>
<dbReference type="InterPro" id="IPR053959">
    <property type="entry name" value="YvlB/LiaX_N"/>
</dbReference>
<evidence type="ECO:0000259" key="2">
    <source>
        <dbReference type="Pfam" id="PF22746"/>
    </source>
</evidence>
<gene>
    <name evidence="3" type="ORF">BKP45_07415</name>
</gene>
<proteinExistence type="predicted"/>
<organism evidence="3 4">
    <name type="scientific">Anaerobacillus alkalidiazotrophicus</name>
    <dbReference type="NCBI Taxonomy" id="472963"/>
    <lineage>
        <taxon>Bacteria</taxon>
        <taxon>Bacillati</taxon>
        <taxon>Bacillota</taxon>
        <taxon>Bacilli</taxon>
        <taxon>Bacillales</taxon>
        <taxon>Bacillaceae</taxon>
        <taxon>Anaerobacillus</taxon>
    </lineage>
</organism>
<dbReference type="STRING" id="472963.BKP45_07415"/>
<dbReference type="InterPro" id="IPR025164">
    <property type="entry name" value="Toastrack_DUF4097"/>
</dbReference>
<reference evidence="3 4" key="1">
    <citation type="submission" date="2016-10" db="EMBL/GenBank/DDBJ databases">
        <title>Draft genome sequences of four alkaliphilic bacteria belonging to the Anaerobacillus genus.</title>
        <authorList>
            <person name="Bassil N.M."/>
            <person name="Lloyd J.R."/>
        </authorList>
    </citation>
    <scope>NUCLEOTIDE SEQUENCE [LARGE SCALE GENOMIC DNA]</scope>
    <source>
        <strain evidence="3 4">DSM 22531</strain>
    </source>
</reference>
<keyword evidence="4" id="KW-1185">Reference proteome</keyword>
<evidence type="ECO:0000259" key="1">
    <source>
        <dbReference type="Pfam" id="PF13349"/>
    </source>
</evidence>